<keyword evidence="2 4" id="KW-0863">Zinc-finger</keyword>
<name>A0A0D3IQC0_EMIH1</name>
<dbReference type="InterPro" id="IPR049548">
    <property type="entry name" value="Sina-like_RING"/>
</dbReference>
<evidence type="ECO:0000256" key="1">
    <source>
        <dbReference type="ARBA" id="ARBA00022723"/>
    </source>
</evidence>
<dbReference type="SUPFAM" id="SSF57850">
    <property type="entry name" value="RING/U-box"/>
    <property type="match status" value="1"/>
</dbReference>
<dbReference type="STRING" id="2903.R1DG28"/>
<sequence>MSVEASSEFTASAAPCPPSGQHSSRSKRTRSSGGCSPSARSIAHRQTDTTKPPNADLTAPCSEPAQRSPDSVLHDLSGAASIEPLELPAADERAAPASSVDGGHSRAPTEAERASLECTVCYSWLQPPFKRCSNEHPICAACRPSFESEECPICRVSIEPGALRDDEPAAALAAQISLPCANGCNSAVPYLSLREHEVRSCRLAPLLCPFREAVQLGPAGWSTGGRCDCRGLDLGDADGLAAHLREAHGVEAQPLDQLSRVTAERVVEVERTGTWTLSLPTAGLFATPAGRCPRGEARLLTRQDGKTFLVQCLAARASGVSVLVLGLSPGAEGMQVEVQVQGQQGQPPPYFWTSRVLGADAMRPGVGAEEEARLLRRCVAFPEAALEFCAGADGRLTLVVSVRGEEEEDSEEEMFDDETLD</sequence>
<evidence type="ECO:0000313" key="9">
    <source>
        <dbReference type="Proteomes" id="UP000013827"/>
    </source>
</evidence>
<dbReference type="PROSITE" id="PS50114">
    <property type="entry name" value="GATA_ZN_FINGER_2"/>
    <property type="match status" value="1"/>
</dbReference>
<evidence type="ECO:0000259" key="6">
    <source>
        <dbReference type="PROSITE" id="PS50089"/>
    </source>
</evidence>
<evidence type="ECO:0008006" key="10">
    <source>
        <dbReference type="Google" id="ProtNLM"/>
    </source>
</evidence>
<dbReference type="GeneID" id="17259591"/>
<dbReference type="AlphaFoldDB" id="A0A0D3IQC0"/>
<dbReference type="GO" id="GO:0005737">
    <property type="term" value="C:cytoplasm"/>
    <property type="evidence" value="ECO:0007669"/>
    <property type="project" value="TreeGrafter"/>
</dbReference>
<dbReference type="InterPro" id="IPR013083">
    <property type="entry name" value="Znf_RING/FYVE/PHD"/>
</dbReference>
<proteinExistence type="predicted"/>
<feature type="domain" description="RING-type" evidence="6">
    <location>
        <begin position="118"/>
        <end position="155"/>
    </location>
</feature>
<evidence type="ECO:0000256" key="5">
    <source>
        <dbReference type="SAM" id="MobiDB-lite"/>
    </source>
</evidence>
<dbReference type="PROSITE" id="PS50089">
    <property type="entry name" value="ZF_RING_2"/>
    <property type="match status" value="1"/>
</dbReference>
<evidence type="ECO:0000256" key="3">
    <source>
        <dbReference type="ARBA" id="ARBA00022833"/>
    </source>
</evidence>
<keyword evidence="3" id="KW-0862">Zinc</keyword>
<reference evidence="9" key="1">
    <citation type="journal article" date="2013" name="Nature">
        <title>Pan genome of the phytoplankton Emiliania underpins its global distribution.</title>
        <authorList>
            <person name="Read B.A."/>
            <person name="Kegel J."/>
            <person name="Klute M.J."/>
            <person name="Kuo A."/>
            <person name="Lefebvre S.C."/>
            <person name="Maumus F."/>
            <person name="Mayer C."/>
            <person name="Miller J."/>
            <person name="Monier A."/>
            <person name="Salamov A."/>
            <person name="Young J."/>
            <person name="Aguilar M."/>
            <person name="Claverie J.M."/>
            <person name="Frickenhaus S."/>
            <person name="Gonzalez K."/>
            <person name="Herman E.K."/>
            <person name="Lin Y.C."/>
            <person name="Napier J."/>
            <person name="Ogata H."/>
            <person name="Sarno A.F."/>
            <person name="Shmutz J."/>
            <person name="Schroeder D."/>
            <person name="de Vargas C."/>
            <person name="Verret F."/>
            <person name="von Dassow P."/>
            <person name="Valentin K."/>
            <person name="Van de Peer Y."/>
            <person name="Wheeler G."/>
            <person name="Dacks J.B."/>
            <person name="Delwiche C.F."/>
            <person name="Dyhrman S.T."/>
            <person name="Glockner G."/>
            <person name="John U."/>
            <person name="Richards T."/>
            <person name="Worden A.Z."/>
            <person name="Zhang X."/>
            <person name="Grigoriev I.V."/>
            <person name="Allen A.E."/>
            <person name="Bidle K."/>
            <person name="Borodovsky M."/>
            <person name="Bowler C."/>
            <person name="Brownlee C."/>
            <person name="Cock J.M."/>
            <person name="Elias M."/>
            <person name="Gladyshev V.N."/>
            <person name="Groth M."/>
            <person name="Guda C."/>
            <person name="Hadaegh A."/>
            <person name="Iglesias-Rodriguez M.D."/>
            <person name="Jenkins J."/>
            <person name="Jones B.M."/>
            <person name="Lawson T."/>
            <person name="Leese F."/>
            <person name="Lindquist E."/>
            <person name="Lobanov A."/>
            <person name="Lomsadze A."/>
            <person name="Malik S.B."/>
            <person name="Marsh M.E."/>
            <person name="Mackinder L."/>
            <person name="Mock T."/>
            <person name="Mueller-Roeber B."/>
            <person name="Pagarete A."/>
            <person name="Parker M."/>
            <person name="Probert I."/>
            <person name="Quesneville H."/>
            <person name="Raines C."/>
            <person name="Rensing S.A."/>
            <person name="Riano-Pachon D.M."/>
            <person name="Richier S."/>
            <person name="Rokitta S."/>
            <person name="Shiraiwa Y."/>
            <person name="Soanes D.M."/>
            <person name="van der Giezen M."/>
            <person name="Wahlund T.M."/>
            <person name="Williams B."/>
            <person name="Wilson W."/>
            <person name="Wolfe G."/>
            <person name="Wurch L.L."/>
        </authorList>
    </citation>
    <scope>NUCLEOTIDE SEQUENCE</scope>
</reference>
<dbReference type="RefSeq" id="XP_005765884.1">
    <property type="nucleotide sequence ID" value="XM_005765827.1"/>
</dbReference>
<accession>A0A0D3IQC0</accession>
<dbReference type="Pfam" id="PF21362">
    <property type="entry name" value="Sina_RING"/>
    <property type="match status" value="1"/>
</dbReference>
<organism evidence="8 9">
    <name type="scientific">Emiliania huxleyi (strain CCMP1516)</name>
    <dbReference type="NCBI Taxonomy" id="280463"/>
    <lineage>
        <taxon>Eukaryota</taxon>
        <taxon>Haptista</taxon>
        <taxon>Haptophyta</taxon>
        <taxon>Prymnesiophyceae</taxon>
        <taxon>Isochrysidales</taxon>
        <taxon>Noelaerhabdaceae</taxon>
        <taxon>Emiliania</taxon>
    </lineage>
</organism>
<dbReference type="PANTHER" id="PTHR10315:SF117">
    <property type="entry name" value="RING-TYPE E3 UBIQUITIN TRANSFERASE"/>
    <property type="match status" value="1"/>
</dbReference>
<keyword evidence="1" id="KW-0479">Metal-binding</keyword>
<evidence type="ECO:0000256" key="2">
    <source>
        <dbReference type="ARBA" id="ARBA00022771"/>
    </source>
</evidence>
<reference evidence="8" key="2">
    <citation type="submission" date="2024-10" db="UniProtKB">
        <authorList>
            <consortium name="EnsemblProtists"/>
        </authorList>
    </citation>
    <scope>IDENTIFICATION</scope>
</reference>
<protein>
    <recommendedName>
        <fullName evidence="10">RING-type E3 ubiquitin transferase</fullName>
    </recommendedName>
</protein>
<evidence type="ECO:0000259" key="7">
    <source>
        <dbReference type="PROSITE" id="PS50114"/>
    </source>
</evidence>
<dbReference type="Proteomes" id="UP000013827">
    <property type="component" value="Unassembled WGS sequence"/>
</dbReference>
<dbReference type="PaxDb" id="2903-EOD13455"/>
<keyword evidence="9" id="KW-1185">Reference proteome</keyword>
<dbReference type="InterPro" id="IPR001841">
    <property type="entry name" value="Znf_RING"/>
</dbReference>
<feature type="domain" description="GATA-type" evidence="7">
    <location>
        <begin position="112"/>
        <end position="142"/>
    </location>
</feature>
<dbReference type="eggNOG" id="KOG3002">
    <property type="taxonomic scope" value="Eukaryota"/>
</dbReference>
<dbReference type="Gene3D" id="3.30.40.10">
    <property type="entry name" value="Zinc/RING finger domain, C3HC4 (zinc finger)"/>
    <property type="match status" value="2"/>
</dbReference>
<feature type="region of interest" description="Disordered" evidence="5">
    <location>
        <begin position="87"/>
        <end position="108"/>
    </location>
</feature>
<feature type="region of interest" description="Disordered" evidence="5">
    <location>
        <begin position="1"/>
        <end position="72"/>
    </location>
</feature>
<dbReference type="InterPro" id="IPR052088">
    <property type="entry name" value="E3_ubiquitin-ligase_SINA"/>
</dbReference>
<dbReference type="PANTHER" id="PTHR10315">
    <property type="entry name" value="E3 UBIQUITIN PROTEIN LIGASE SIAH"/>
    <property type="match status" value="1"/>
</dbReference>
<evidence type="ECO:0000256" key="4">
    <source>
        <dbReference type="PROSITE-ProRule" id="PRU00094"/>
    </source>
</evidence>
<dbReference type="SUPFAM" id="SSF49599">
    <property type="entry name" value="TRAF domain-like"/>
    <property type="match status" value="1"/>
</dbReference>
<feature type="compositionally biased region" description="Polar residues" evidence="5">
    <location>
        <begin position="1"/>
        <end position="10"/>
    </location>
</feature>
<dbReference type="HOGENOM" id="CLU_652886_0_0_1"/>
<dbReference type="EnsemblProtists" id="EOD13455">
    <property type="protein sequence ID" value="EOD13455"/>
    <property type="gene ID" value="EMIHUDRAFT_212520"/>
</dbReference>
<dbReference type="GO" id="GO:0061630">
    <property type="term" value="F:ubiquitin protein ligase activity"/>
    <property type="evidence" value="ECO:0007669"/>
    <property type="project" value="TreeGrafter"/>
</dbReference>
<dbReference type="GO" id="GO:0006355">
    <property type="term" value="P:regulation of DNA-templated transcription"/>
    <property type="evidence" value="ECO:0007669"/>
    <property type="project" value="InterPro"/>
</dbReference>
<dbReference type="GO" id="GO:0008270">
    <property type="term" value="F:zinc ion binding"/>
    <property type="evidence" value="ECO:0007669"/>
    <property type="project" value="UniProtKB-KW"/>
</dbReference>
<evidence type="ECO:0000313" key="8">
    <source>
        <dbReference type="EnsemblProtists" id="EOD13455"/>
    </source>
</evidence>
<dbReference type="GO" id="GO:0043565">
    <property type="term" value="F:sequence-specific DNA binding"/>
    <property type="evidence" value="ECO:0007669"/>
    <property type="project" value="InterPro"/>
</dbReference>
<dbReference type="InterPro" id="IPR000679">
    <property type="entry name" value="Znf_GATA"/>
</dbReference>
<dbReference type="KEGG" id="ehx:EMIHUDRAFT_212520"/>